<dbReference type="InterPro" id="IPR052523">
    <property type="entry name" value="Trichothecene_AcTrans"/>
</dbReference>
<organism evidence="2 3">
    <name type="scientific">Clonostachys rhizophaga</name>
    <dbReference type="NCBI Taxonomy" id="160324"/>
    <lineage>
        <taxon>Eukaryota</taxon>
        <taxon>Fungi</taxon>
        <taxon>Dikarya</taxon>
        <taxon>Ascomycota</taxon>
        <taxon>Pezizomycotina</taxon>
        <taxon>Sordariomycetes</taxon>
        <taxon>Hypocreomycetidae</taxon>
        <taxon>Hypocreales</taxon>
        <taxon>Bionectriaceae</taxon>
        <taxon>Clonostachys</taxon>
    </lineage>
</organism>
<keyword evidence="3" id="KW-1185">Reference proteome</keyword>
<gene>
    <name evidence="2" type="ORF">CRHIZ90672A_00004003</name>
</gene>
<dbReference type="PANTHER" id="PTHR42791:SF1">
    <property type="entry name" value="N-ACETYLTRANSFERASE DOMAIN-CONTAINING PROTEIN"/>
    <property type="match status" value="1"/>
</dbReference>
<feature type="domain" description="N-acetyltransferase" evidence="1">
    <location>
        <begin position="2"/>
        <end position="192"/>
    </location>
</feature>
<name>A0A9N9VFS8_9HYPO</name>
<dbReference type="PANTHER" id="PTHR42791">
    <property type="entry name" value="GNAT FAMILY ACETYLTRANSFERASE"/>
    <property type="match status" value="1"/>
</dbReference>
<dbReference type="AlphaFoldDB" id="A0A9N9VFS8"/>
<dbReference type="InterPro" id="IPR000182">
    <property type="entry name" value="GNAT_dom"/>
</dbReference>
<dbReference type="PROSITE" id="PS51186">
    <property type="entry name" value="GNAT"/>
    <property type="match status" value="1"/>
</dbReference>
<dbReference type="EMBL" id="CABFNQ020000676">
    <property type="protein sequence ID" value="CAH0022199.1"/>
    <property type="molecule type" value="Genomic_DNA"/>
</dbReference>
<evidence type="ECO:0000259" key="1">
    <source>
        <dbReference type="PROSITE" id="PS51186"/>
    </source>
</evidence>
<dbReference type="SUPFAM" id="SSF55729">
    <property type="entry name" value="Acyl-CoA N-acyltransferases (Nat)"/>
    <property type="match status" value="1"/>
</dbReference>
<evidence type="ECO:0000313" key="2">
    <source>
        <dbReference type="EMBL" id="CAH0022199.1"/>
    </source>
</evidence>
<dbReference type="Proteomes" id="UP000696573">
    <property type="component" value="Unassembled WGS sequence"/>
</dbReference>
<reference evidence="2" key="1">
    <citation type="submission" date="2021-10" db="EMBL/GenBank/DDBJ databases">
        <authorList>
            <person name="Piombo E."/>
        </authorList>
    </citation>
    <scope>NUCLEOTIDE SEQUENCE</scope>
</reference>
<dbReference type="OrthoDB" id="2115692at2759"/>
<dbReference type="Gene3D" id="3.40.630.30">
    <property type="match status" value="1"/>
</dbReference>
<protein>
    <recommendedName>
        <fullName evidence="1">N-acetyltransferase domain-containing protein</fullName>
    </recommendedName>
</protein>
<dbReference type="InterPro" id="IPR016181">
    <property type="entry name" value="Acyl_CoA_acyltransferase"/>
</dbReference>
<comment type="caution">
    <text evidence="2">The sequence shown here is derived from an EMBL/GenBank/DDBJ whole genome shotgun (WGS) entry which is preliminary data.</text>
</comment>
<proteinExistence type="predicted"/>
<dbReference type="Pfam" id="PF00583">
    <property type="entry name" value="Acetyltransf_1"/>
    <property type="match status" value="1"/>
</dbReference>
<accession>A0A9N9VFS8</accession>
<dbReference type="CDD" id="cd04301">
    <property type="entry name" value="NAT_SF"/>
    <property type="match status" value="1"/>
</dbReference>
<evidence type="ECO:0000313" key="3">
    <source>
        <dbReference type="Proteomes" id="UP000696573"/>
    </source>
</evidence>
<sequence length="201" mass="22509">MPAIEAATLENVSSITDTFLACFNDEYFTELFPPTEVGVKYLNDAFSAFLDDKSAGLFIIKDEQGNLASVLLFFEQPGGQPPRKWTTRWPAAREGMNGPMMEEFFLGMDTQHHQVMGDKQHTYVELVFTLPSQQRKGYGTQMVKYVAELVGATQPLYLDSRASTVKLYEQLGFVRQDCDIEGEMIPMVKPVSRGDSVQAAT</sequence>
<dbReference type="GO" id="GO:0016747">
    <property type="term" value="F:acyltransferase activity, transferring groups other than amino-acyl groups"/>
    <property type="evidence" value="ECO:0007669"/>
    <property type="project" value="InterPro"/>
</dbReference>